<dbReference type="PANTHER" id="PTHR36607">
    <property type="entry name" value="1,2-DIHYDROXY-3-KETO-5-METHYLTHIOPENTENE DIOXYGENASE 4"/>
    <property type="match status" value="1"/>
</dbReference>
<protein>
    <recommendedName>
        <fullName evidence="2">Aminotransferase-like plant mobile domain-containing protein</fullName>
    </recommendedName>
</protein>
<dbReference type="AlphaFoldDB" id="A0A9Q1GLC3"/>
<feature type="domain" description="Aminotransferase-like plant mobile" evidence="2">
    <location>
        <begin position="97"/>
        <end position="435"/>
    </location>
</feature>
<dbReference type="EMBL" id="JAKOGI010003200">
    <property type="protein sequence ID" value="KAJ8420713.1"/>
    <property type="molecule type" value="Genomic_DNA"/>
</dbReference>
<proteinExistence type="predicted"/>
<feature type="region of interest" description="Disordered" evidence="1">
    <location>
        <begin position="584"/>
        <end position="622"/>
    </location>
</feature>
<name>A0A9Q1GLC3_9CARY</name>
<evidence type="ECO:0000313" key="3">
    <source>
        <dbReference type="EMBL" id="KAJ8420713.1"/>
    </source>
</evidence>
<comment type="caution">
    <text evidence="3">The sequence shown here is derived from an EMBL/GenBank/DDBJ whole genome shotgun (WGS) entry which is preliminary data.</text>
</comment>
<gene>
    <name evidence="3" type="ORF">Cgig2_006265</name>
</gene>
<evidence type="ECO:0000313" key="4">
    <source>
        <dbReference type="Proteomes" id="UP001153076"/>
    </source>
</evidence>
<organism evidence="3 4">
    <name type="scientific">Carnegiea gigantea</name>
    <dbReference type="NCBI Taxonomy" id="171969"/>
    <lineage>
        <taxon>Eukaryota</taxon>
        <taxon>Viridiplantae</taxon>
        <taxon>Streptophyta</taxon>
        <taxon>Embryophyta</taxon>
        <taxon>Tracheophyta</taxon>
        <taxon>Spermatophyta</taxon>
        <taxon>Magnoliopsida</taxon>
        <taxon>eudicotyledons</taxon>
        <taxon>Gunneridae</taxon>
        <taxon>Pentapetalae</taxon>
        <taxon>Caryophyllales</taxon>
        <taxon>Cactineae</taxon>
        <taxon>Cactaceae</taxon>
        <taxon>Cactoideae</taxon>
        <taxon>Echinocereeae</taxon>
        <taxon>Carnegiea</taxon>
    </lineage>
</organism>
<sequence>MATFSDESYNKRQYLCIHLGNKDVKETKVQIRKPIAHFSKSKCHEGPPILPSWSKENLKTGEIFLLSCHPDPQESEWLEDFLTHCRDLLVANHLFNVLYASLLVYDKWPNIMRAICEYWCPETNYLHTLKGEVSISLLDIHGFLGLLLSGLLYEEIVPLSKELKTSLERSCTHLFIAYHILRQCFDHKPTIEDQISRSMKSNRRSRVPLPTNISLTTAVHGWNESHAVFDELGVPKGKRTGTFLANFLSCWLCLFILLVRDACCIQPEIFLVASSMEQGQAYCLSSAILASIYRGFGKICRSAHLRRKEGHIPWHFLYAWVAKYFRTYDFDDNVSFNQRMPKFSGFGRAKTFDLDEVRELISSRKGFGWNSAIRHRIKETLIDNGQLSWADFAYFASIRSSYIYCCCKDSFVMEHYWPHRFSRQFGFHQDIPGDIDFSILSSSKIMLRLHQARIRYGTNSRVLFAGTYPVGHSKKNRDSSSNQNIQRNEGPSGSKPKLKIVRSQKPLRSPVLETKDKTPQTKIPRIGAAISVAPIPAIPIQSVVTPAKAPDAVRLTPEPSPATACRQKLKSIVVCTPDEQGISNVQGSKVFVPPNDDDEAESTPKADTPRVPPPLRPSRASQDVSVFKVDAIIR</sequence>
<reference evidence="3" key="1">
    <citation type="submission" date="2022-04" db="EMBL/GenBank/DDBJ databases">
        <title>Carnegiea gigantea Genome sequencing and assembly v2.</title>
        <authorList>
            <person name="Copetti D."/>
            <person name="Sanderson M.J."/>
            <person name="Burquez A."/>
            <person name="Wojciechowski M.F."/>
        </authorList>
    </citation>
    <scope>NUCLEOTIDE SEQUENCE</scope>
    <source>
        <strain evidence="3">SGP5-SGP5p</strain>
        <tissue evidence="3">Aerial part</tissue>
    </source>
</reference>
<evidence type="ECO:0000256" key="1">
    <source>
        <dbReference type="SAM" id="MobiDB-lite"/>
    </source>
</evidence>
<accession>A0A9Q1GLC3</accession>
<dbReference type="OrthoDB" id="694455at2759"/>
<dbReference type="Pfam" id="PF10536">
    <property type="entry name" value="PMD"/>
    <property type="match status" value="1"/>
</dbReference>
<dbReference type="PANTHER" id="PTHR36607:SF20">
    <property type="entry name" value="AMINOTRANSFERASE-LIKE PLANT MOBILE DOMAIN-CONTAINING PROTEIN"/>
    <property type="match status" value="1"/>
</dbReference>
<dbReference type="Proteomes" id="UP001153076">
    <property type="component" value="Unassembled WGS sequence"/>
</dbReference>
<feature type="region of interest" description="Disordered" evidence="1">
    <location>
        <begin position="473"/>
        <end position="498"/>
    </location>
</feature>
<evidence type="ECO:0000259" key="2">
    <source>
        <dbReference type="Pfam" id="PF10536"/>
    </source>
</evidence>
<keyword evidence="4" id="KW-1185">Reference proteome</keyword>
<feature type="compositionally biased region" description="Polar residues" evidence="1">
    <location>
        <begin position="479"/>
        <end position="491"/>
    </location>
</feature>
<dbReference type="InterPro" id="IPR019557">
    <property type="entry name" value="AminoTfrase-like_pln_mobile"/>
</dbReference>